<feature type="region of interest" description="Disordered" evidence="2">
    <location>
        <begin position="72"/>
        <end position="95"/>
    </location>
</feature>
<dbReference type="Pfam" id="PF00041">
    <property type="entry name" value="fn3"/>
    <property type="match status" value="1"/>
</dbReference>
<dbReference type="InterPro" id="IPR050964">
    <property type="entry name" value="Striated_Muscle_Regulatory"/>
</dbReference>
<evidence type="ECO:0000256" key="2">
    <source>
        <dbReference type="SAM" id="MobiDB-lite"/>
    </source>
</evidence>
<feature type="compositionally biased region" description="Polar residues" evidence="2">
    <location>
        <begin position="1"/>
        <end position="11"/>
    </location>
</feature>
<keyword evidence="5" id="KW-1185">Reference proteome</keyword>
<evidence type="ECO:0000259" key="3">
    <source>
        <dbReference type="PROSITE" id="PS50853"/>
    </source>
</evidence>
<organism evidence="4 5">
    <name type="scientific">Trichophyton interdigitale (strain MR816)</name>
    <dbReference type="NCBI Taxonomy" id="1215338"/>
    <lineage>
        <taxon>Eukaryota</taxon>
        <taxon>Fungi</taxon>
        <taxon>Dikarya</taxon>
        <taxon>Ascomycota</taxon>
        <taxon>Pezizomycotina</taxon>
        <taxon>Eurotiomycetes</taxon>
        <taxon>Eurotiomycetidae</taxon>
        <taxon>Onygenales</taxon>
        <taxon>Arthrodermataceae</taxon>
        <taxon>Trichophyton</taxon>
    </lineage>
</organism>
<dbReference type="InterPro" id="IPR013783">
    <property type="entry name" value="Ig-like_fold"/>
</dbReference>
<dbReference type="Proteomes" id="UP000024533">
    <property type="component" value="Unassembled WGS sequence"/>
</dbReference>
<gene>
    <name evidence="4" type="ORF">H109_01160</name>
</gene>
<keyword evidence="1" id="KW-0677">Repeat</keyword>
<comment type="caution">
    <text evidence="4">The sequence shown here is derived from an EMBL/GenBank/DDBJ whole genome shotgun (WGS) entry which is preliminary data.</text>
</comment>
<dbReference type="STRING" id="1215338.A0A059JH88"/>
<sequence length="685" mass="74698">MSDLPTQQTNVPLVGDGDVENSSASGGKGLKLIVVGDSMTQGHEGDWTWRYRIWQWFREQNVAVTFVGPYTGTVQPDRPRPPSPPPLYGSPTPGQGIKVDGGYARGVSADFDSHHFAVWGRTAALDKDLIEDVLMAHPADLMLLMLGFNDLGWLQSDAIGTLKSIKTLVDNARRVNPFLKLAIANVPQRLMIGGRGDLPCSTREYNNLLRCAIPRWSTADSPIHLVEVCEHYGCGPDGCPAGYDGLHPNATGEYEIARAFSLALVRDFNIGSAPLVIPQNIPKRSLPRPKNFRVVSSPGGVTASWDAIYGAMSYDVRSRISGITEFHTSSVSSNRWDAQWTQEGWVYEVQVRASAGNALKGRWTAIKSAKSTPKTPPGPDKVVINATTTGFDISWDSCPSGFNVTEYEILYWDKDKEHTFITSAGFKESPAHVDDLIPGHHYQLAIVSWNDAGGGFPKGVRSVTVGRGTPPIPTDLKITAKDATSAHLTWTGSPAAAGYQLWFRNVNEPDSELCKVNGTESKPCSDQYFLVPGVWNFEWCVSAFNGSAESDRCECVLAPRPSDSSISSGDCSKEDTNPSHESDKDKDINGNLTSGYKHMPSSSASQCGRPHQEEDQSWGILCGTCGYIEQDNIDCLGSGGSKQLHGDRCYRDECNNGDCTNPECWVYVCDNSHAENDDTATKCEE</sequence>
<dbReference type="OrthoDB" id="2119228at2759"/>
<feature type="compositionally biased region" description="Basic and acidic residues" evidence="2">
    <location>
        <begin position="571"/>
        <end position="588"/>
    </location>
</feature>
<dbReference type="InterPro" id="IPR036514">
    <property type="entry name" value="SGNH_hydro_sf"/>
</dbReference>
<feature type="domain" description="Fibronectin type-III" evidence="3">
    <location>
        <begin position="376"/>
        <end position="472"/>
    </location>
</feature>
<dbReference type="Gene3D" id="3.40.50.1110">
    <property type="entry name" value="SGNH hydrolase"/>
    <property type="match status" value="1"/>
</dbReference>
<dbReference type="CDD" id="cd00063">
    <property type="entry name" value="FN3"/>
    <property type="match status" value="2"/>
</dbReference>
<evidence type="ECO:0000313" key="4">
    <source>
        <dbReference type="EMBL" id="KDB27053.1"/>
    </source>
</evidence>
<evidence type="ECO:0000256" key="1">
    <source>
        <dbReference type="ARBA" id="ARBA00022737"/>
    </source>
</evidence>
<proteinExistence type="predicted"/>
<dbReference type="InterPro" id="IPR013830">
    <property type="entry name" value="SGNH_hydro"/>
</dbReference>
<protein>
    <recommendedName>
        <fullName evidence="3">Fibronectin type-III domain-containing protein</fullName>
    </recommendedName>
</protein>
<dbReference type="SMART" id="SM00060">
    <property type="entry name" value="FN3"/>
    <property type="match status" value="3"/>
</dbReference>
<accession>A0A059JH88</accession>
<dbReference type="InterPro" id="IPR036116">
    <property type="entry name" value="FN3_sf"/>
</dbReference>
<dbReference type="PANTHER" id="PTHR13817:SF166">
    <property type="entry name" value="NEURONAL IGCAM-RELATED"/>
    <property type="match status" value="1"/>
</dbReference>
<dbReference type="PANTHER" id="PTHR13817">
    <property type="entry name" value="TITIN"/>
    <property type="match status" value="1"/>
</dbReference>
<feature type="region of interest" description="Disordered" evidence="2">
    <location>
        <begin position="559"/>
        <end position="611"/>
    </location>
</feature>
<dbReference type="AlphaFoldDB" id="A0A059JH88"/>
<dbReference type="PROSITE" id="PS50853">
    <property type="entry name" value="FN3"/>
    <property type="match status" value="1"/>
</dbReference>
<dbReference type="Pfam" id="PF13472">
    <property type="entry name" value="Lipase_GDSL_2"/>
    <property type="match status" value="1"/>
</dbReference>
<dbReference type="CDD" id="cd01833">
    <property type="entry name" value="XynB_like"/>
    <property type="match status" value="1"/>
</dbReference>
<dbReference type="OMA" id="QGHEGDW"/>
<name>A0A059JH88_TRIIM</name>
<feature type="compositionally biased region" description="Polar residues" evidence="2">
    <location>
        <begin position="590"/>
        <end position="606"/>
    </location>
</feature>
<dbReference type="SUPFAM" id="SSF49265">
    <property type="entry name" value="Fibronectin type III"/>
    <property type="match status" value="1"/>
</dbReference>
<evidence type="ECO:0000313" key="5">
    <source>
        <dbReference type="Proteomes" id="UP000024533"/>
    </source>
</evidence>
<dbReference type="EMBL" id="AOKY01000087">
    <property type="protein sequence ID" value="KDB27053.1"/>
    <property type="molecule type" value="Genomic_DNA"/>
</dbReference>
<dbReference type="HOGENOM" id="CLU_014183_2_1_1"/>
<dbReference type="Gene3D" id="2.60.40.10">
    <property type="entry name" value="Immunoglobulins"/>
    <property type="match status" value="2"/>
</dbReference>
<feature type="region of interest" description="Disordered" evidence="2">
    <location>
        <begin position="1"/>
        <end position="27"/>
    </location>
</feature>
<dbReference type="InterPro" id="IPR003961">
    <property type="entry name" value="FN3_dom"/>
</dbReference>
<dbReference type="SUPFAM" id="SSF52266">
    <property type="entry name" value="SGNH hydrolase"/>
    <property type="match status" value="1"/>
</dbReference>
<reference evidence="4 5" key="1">
    <citation type="submission" date="2014-02" db="EMBL/GenBank/DDBJ databases">
        <title>The Genome Sequence of Trichophyton interdigitale MR816.</title>
        <authorList>
            <consortium name="The Broad Institute Genomics Platform"/>
            <person name="Cuomo C.A."/>
            <person name="White T.C."/>
            <person name="Graser Y."/>
            <person name="Martinez-Rossi N."/>
            <person name="Heitman J."/>
            <person name="Young S.K."/>
            <person name="Zeng Q."/>
            <person name="Gargeya S."/>
            <person name="Abouelleil A."/>
            <person name="Alvarado L."/>
            <person name="Chapman S.B."/>
            <person name="Gainer-Dewar J."/>
            <person name="Goldberg J."/>
            <person name="Griggs A."/>
            <person name="Gujja S."/>
            <person name="Hansen M."/>
            <person name="Howarth C."/>
            <person name="Imamovic A."/>
            <person name="Larimer J."/>
            <person name="Martinez D."/>
            <person name="Murphy C."/>
            <person name="Pearson M.D."/>
            <person name="Persinoti G."/>
            <person name="Poon T."/>
            <person name="Priest M."/>
            <person name="Roberts A.D."/>
            <person name="Saif S."/>
            <person name="Shea T.D."/>
            <person name="Sykes S.N."/>
            <person name="Wortman J."/>
            <person name="Nusbaum C."/>
            <person name="Birren B."/>
        </authorList>
    </citation>
    <scope>NUCLEOTIDE SEQUENCE [LARGE SCALE GENOMIC DNA]</scope>
    <source>
        <strain evidence="4 5">MR816</strain>
    </source>
</reference>